<evidence type="ECO:0000313" key="4">
    <source>
        <dbReference type="EMBL" id="CAH2300680.1"/>
    </source>
</evidence>
<feature type="compositionally biased region" description="Low complexity" evidence="3">
    <location>
        <begin position="88"/>
        <end position="98"/>
    </location>
</feature>
<dbReference type="GO" id="GO:0030018">
    <property type="term" value="C:Z disc"/>
    <property type="evidence" value="ECO:0007669"/>
    <property type="project" value="InterPro"/>
</dbReference>
<protein>
    <submittedName>
        <fullName evidence="4">Myozenin-2 isoform X1</fullName>
    </submittedName>
</protein>
<dbReference type="GO" id="GO:0015629">
    <property type="term" value="C:actin cytoskeleton"/>
    <property type="evidence" value="ECO:0007669"/>
    <property type="project" value="TreeGrafter"/>
</dbReference>
<feature type="compositionally biased region" description="Pro residues" evidence="3">
    <location>
        <begin position="118"/>
        <end position="132"/>
    </location>
</feature>
<dbReference type="InterPro" id="IPR008438">
    <property type="entry name" value="MYOZ"/>
</dbReference>
<dbReference type="EMBL" id="OW240917">
    <property type="protein sequence ID" value="CAH2300680.1"/>
    <property type="molecule type" value="Genomic_DNA"/>
</dbReference>
<gene>
    <name evidence="4" type="ORF">PECUL_23A006352</name>
</gene>
<feature type="compositionally biased region" description="Polar residues" evidence="3">
    <location>
        <begin position="103"/>
        <end position="115"/>
    </location>
</feature>
<dbReference type="GO" id="GO:0031433">
    <property type="term" value="F:telethonin binding"/>
    <property type="evidence" value="ECO:0007669"/>
    <property type="project" value="TreeGrafter"/>
</dbReference>
<name>A0AAD1SFT9_PELCU</name>
<dbReference type="Proteomes" id="UP001295444">
    <property type="component" value="Chromosome 06"/>
</dbReference>
<dbReference type="AlphaFoldDB" id="A0AAD1SFT9"/>
<dbReference type="PANTHER" id="PTHR15941:SF9">
    <property type="entry name" value="MYOZENIN-2"/>
    <property type="match status" value="1"/>
</dbReference>
<reference evidence="4" key="1">
    <citation type="submission" date="2022-03" db="EMBL/GenBank/DDBJ databases">
        <authorList>
            <person name="Alioto T."/>
            <person name="Alioto T."/>
            <person name="Gomez Garrido J."/>
        </authorList>
    </citation>
    <scope>NUCLEOTIDE SEQUENCE</scope>
</reference>
<feature type="region of interest" description="Disordered" evidence="3">
    <location>
        <begin position="88"/>
        <end position="148"/>
    </location>
</feature>
<evidence type="ECO:0000256" key="1">
    <source>
        <dbReference type="ARBA" id="ARBA00009126"/>
    </source>
</evidence>
<dbReference type="PANTHER" id="PTHR15941">
    <property type="entry name" value="MYOZENIN"/>
    <property type="match status" value="1"/>
</dbReference>
<dbReference type="GO" id="GO:0003779">
    <property type="term" value="F:actin binding"/>
    <property type="evidence" value="ECO:0007669"/>
    <property type="project" value="TreeGrafter"/>
</dbReference>
<dbReference type="GO" id="GO:0051373">
    <property type="term" value="F:FATZ binding"/>
    <property type="evidence" value="ECO:0007669"/>
    <property type="project" value="TreeGrafter"/>
</dbReference>
<proteinExistence type="inferred from homology"/>
<sequence length="274" mass="31172">MLSQRALQKERREQASAIFNEIQSIGKAGGESDSLDFGKKISVPRDIMLEELTLFNNRGARLFKKRQRRSDKYTYENFPYDMKPQTIQNQIQQQQTPKHQNENSEGATVNSAQQISPQTPPNTPDPRSPPNPESIAPGYTGPLKEIPPEKFNETAVPKYYMSPWQEAIVDDPDLLESLYPKMPNPGEMAETPDFRSFNRAATPFGGFENASKLTRFKVPEYDLFAMSDPTFDMPNPLSTRRSFNRTAQGWTSDQVPIILYSDLFNPDVPETDDL</sequence>
<accession>A0AAD1SFT9</accession>
<keyword evidence="2" id="KW-0597">Phosphoprotein</keyword>
<organism evidence="4 5">
    <name type="scientific">Pelobates cultripes</name>
    <name type="common">Western spadefoot toad</name>
    <dbReference type="NCBI Taxonomy" id="61616"/>
    <lineage>
        <taxon>Eukaryota</taxon>
        <taxon>Metazoa</taxon>
        <taxon>Chordata</taxon>
        <taxon>Craniata</taxon>
        <taxon>Vertebrata</taxon>
        <taxon>Euteleostomi</taxon>
        <taxon>Amphibia</taxon>
        <taxon>Batrachia</taxon>
        <taxon>Anura</taxon>
        <taxon>Pelobatoidea</taxon>
        <taxon>Pelobatidae</taxon>
        <taxon>Pelobates</taxon>
    </lineage>
</organism>
<evidence type="ECO:0000256" key="3">
    <source>
        <dbReference type="SAM" id="MobiDB-lite"/>
    </source>
</evidence>
<comment type="similarity">
    <text evidence="1">Belongs to the myozenin family.</text>
</comment>
<evidence type="ECO:0000256" key="2">
    <source>
        <dbReference type="ARBA" id="ARBA00022553"/>
    </source>
</evidence>
<keyword evidence="5" id="KW-1185">Reference proteome</keyword>
<dbReference type="Pfam" id="PF05556">
    <property type="entry name" value="Calsarcin"/>
    <property type="match status" value="1"/>
</dbReference>
<evidence type="ECO:0000313" key="5">
    <source>
        <dbReference type="Proteomes" id="UP001295444"/>
    </source>
</evidence>